<dbReference type="PROSITE" id="PS50181">
    <property type="entry name" value="FBOX"/>
    <property type="match status" value="1"/>
</dbReference>
<dbReference type="Proteomes" id="UP001365128">
    <property type="component" value="Unassembled WGS sequence"/>
</dbReference>
<protein>
    <recommendedName>
        <fullName evidence="2">F-box domain-containing protein</fullName>
    </recommendedName>
</protein>
<evidence type="ECO:0000256" key="1">
    <source>
        <dbReference type="SAM" id="MobiDB-lite"/>
    </source>
</evidence>
<proteinExistence type="predicted"/>
<dbReference type="EMBL" id="JBBPDW010000015">
    <property type="protein sequence ID" value="KAK7546330.1"/>
    <property type="molecule type" value="Genomic_DNA"/>
</dbReference>
<dbReference type="InterPro" id="IPR036047">
    <property type="entry name" value="F-box-like_dom_sf"/>
</dbReference>
<dbReference type="SUPFAM" id="SSF81383">
    <property type="entry name" value="F-box domain"/>
    <property type="match status" value="1"/>
</dbReference>
<reference evidence="3 4" key="1">
    <citation type="submission" date="2024-04" db="EMBL/GenBank/DDBJ databases">
        <title>Phyllosticta paracitricarpa is synonymous to the EU quarantine fungus P. citricarpa based on phylogenomic analyses.</title>
        <authorList>
            <consortium name="Lawrence Berkeley National Laboratory"/>
            <person name="Van Ingen-Buijs V.A."/>
            <person name="Van Westerhoven A.C."/>
            <person name="Haridas S."/>
            <person name="Skiadas P."/>
            <person name="Martin F."/>
            <person name="Groenewald J.Z."/>
            <person name="Crous P.W."/>
            <person name="Seidl M.F."/>
        </authorList>
    </citation>
    <scope>NUCLEOTIDE SEQUENCE [LARGE SCALE GENOMIC DNA]</scope>
    <source>
        <strain evidence="3 4">CBS 122670</strain>
    </source>
</reference>
<name>A0ABR1MDC7_9PEZI</name>
<keyword evidence="4" id="KW-1185">Reference proteome</keyword>
<sequence>MAGTSTKPSRARSSRSEVLTSSDEKREIPFRPRFDSSQILTSQDRNGETGLFSRLPGELQNQIFLHLDSLSALFLPATNRYFRDVINPPVSTRAERLTCLREQELLPGKDDYFGCTKCWLLKPRSAFGSPQVRKRRAKGHSQSHKRFCKDCGVSKRIYTPGTFVEFSAPADSGSVEARGTYAWQCCGGSLQLRKICEICGGCELCALSRSFCFPSCKQCSSEGYCLRGWPNYPIEKEEVGPLAAQDGQLLAHC</sequence>
<feature type="region of interest" description="Disordered" evidence="1">
    <location>
        <begin position="1"/>
        <end position="30"/>
    </location>
</feature>
<comment type="caution">
    <text evidence="3">The sequence shown here is derived from an EMBL/GenBank/DDBJ whole genome shotgun (WGS) entry which is preliminary data.</text>
</comment>
<evidence type="ECO:0000313" key="4">
    <source>
        <dbReference type="Proteomes" id="UP001365128"/>
    </source>
</evidence>
<feature type="domain" description="F-box" evidence="2">
    <location>
        <begin position="49"/>
        <end position="97"/>
    </location>
</feature>
<evidence type="ECO:0000313" key="3">
    <source>
        <dbReference type="EMBL" id="KAK7546330.1"/>
    </source>
</evidence>
<organism evidence="3 4">
    <name type="scientific">Phyllosticta citricarpa</name>
    <dbReference type="NCBI Taxonomy" id="55181"/>
    <lineage>
        <taxon>Eukaryota</taxon>
        <taxon>Fungi</taxon>
        <taxon>Dikarya</taxon>
        <taxon>Ascomycota</taxon>
        <taxon>Pezizomycotina</taxon>
        <taxon>Dothideomycetes</taxon>
        <taxon>Dothideomycetes incertae sedis</taxon>
        <taxon>Botryosphaeriales</taxon>
        <taxon>Phyllostictaceae</taxon>
        <taxon>Phyllosticta</taxon>
    </lineage>
</organism>
<dbReference type="InterPro" id="IPR001810">
    <property type="entry name" value="F-box_dom"/>
</dbReference>
<accession>A0ABR1MDC7</accession>
<evidence type="ECO:0000259" key="2">
    <source>
        <dbReference type="PROSITE" id="PS50181"/>
    </source>
</evidence>
<gene>
    <name evidence="3" type="ORF">IWX46DRAFT_657423</name>
</gene>